<dbReference type="GO" id="GO:0004181">
    <property type="term" value="F:metallocarboxypeptidase activity"/>
    <property type="evidence" value="ECO:0007669"/>
    <property type="project" value="InterPro"/>
</dbReference>
<dbReference type="PROSITE" id="PS50005">
    <property type="entry name" value="TPR"/>
    <property type="match status" value="1"/>
</dbReference>
<dbReference type="InterPro" id="IPR011990">
    <property type="entry name" value="TPR-like_helical_dom_sf"/>
</dbReference>
<proteinExistence type="predicted"/>
<comment type="caution">
    <text evidence="3">The sequence shown here is derived from an EMBL/GenBank/DDBJ whole genome shotgun (WGS) entry which is preliminary data.</text>
</comment>
<feature type="compositionally biased region" description="Low complexity" evidence="2">
    <location>
        <begin position="657"/>
        <end position="667"/>
    </location>
</feature>
<dbReference type="InterPro" id="IPR001333">
    <property type="entry name" value="Peptidase_M32_Taq"/>
</dbReference>
<evidence type="ECO:0008006" key="5">
    <source>
        <dbReference type="Google" id="ProtNLM"/>
    </source>
</evidence>
<dbReference type="PROSITE" id="PS52034">
    <property type="entry name" value="PEPTIDASE_M32"/>
    <property type="match status" value="1"/>
</dbReference>
<feature type="compositionally biased region" description="Low complexity" evidence="2">
    <location>
        <begin position="1225"/>
        <end position="1237"/>
    </location>
</feature>
<feature type="compositionally biased region" description="Pro residues" evidence="2">
    <location>
        <begin position="583"/>
        <end position="607"/>
    </location>
</feature>
<reference evidence="3 4" key="1">
    <citation type="submission" date="2023-10" db="EMBL/GenBank/DDBJ databases">
        <authorList>
            <person name="Maclean D."/>
            <person name="Macfadyen A."/>
        </authorList>
    </citation>
    <scope>NUCLEOTIDE SEQUENCE [LARGE SCALE GENOMIC DNA]</scope>
</reference>
<evidence type="ECO:0000256" key="2">
    <source>
        <dbReference type="SAM" id="MobiDB-lite"/>
    </source>
</evidence>
<evidence type="ECO:0000313" key="3">
    <source>
        <dbReference type="EMBL" id="CAK0786599.1"/>
    </source>
</evidence>
<sequence>MAWRAICATKFPCINHVSIVRQQTKGLSTFLSFSRQISPLNRRACRCKASISTMAAAQVASHPVETVEEGGSKKEYNDLCTKLKEMSTLGGISGLLGWDEMVMMPEGAAASRAAQKSVMAGILYDKQTDAELGQLLDHLMASNGSTGFDPFQQAVIREANRDWVRTVKIPKRIAKRRAELESEGYQAWTTARSESNFAKFAPILEEWVSLIKEASALIDPSRPAYDVALEEFEKGMTSDRIDEIFTQVKEGLVPLLGDIRERGTPPDTSVLQGTFDAQTQADLCNCIAKELGFDLSKGRLDVSVHPFTGGSHPTDVRMTTRFKDDDLTEGLTGAIHETGHALYEQGRNLDYDGLPVNQALSMGVHESQSLLWERMVALSLPFSKYLAPKLAAAFPQLGDLQAQQLYGALNAVKKESMIRVEADEVTYPLHIILRYELEKELMEGSVKVNDLPRIWNERMAAYLGCTPKDDAQGVLQDVHWSAGLFGYFPTYSLGAMYAAQIYEAAKDDLPSLEDDIAAGSFSGLKSWLNAKIHRSGSLYPSGDGLMRAATGSPLDPSAATARARSEMSSAKRKMTVPVTARPLRPPGMPAHPAPATEPPQLPRPQPSKQPQKDPSTHTRQLGPSDASAEQKNTPEAPKITVNPCFASFFPAPKQLNGGAAPAAKAAGQELGPPGRQCSSAAGEQCSSQKPAAAPGMQEKANGRTDSSHPQADSAPDKASNAAHPEAPGTHAQTPQQCQPLFPDARGPRTVLDLMPKDWDRPFSGWACAYDASLGISHASQAYIRKTQWLRHRRPSMRRGAPQAQLRFSSWEVQMLYKAARRAGNDGKYPECRTKMLEAKMQEPYSIRILNDLATVAIAMQGFVEADVYVGTALSLNSQNVAGLRLRAQARRGYGYYRGAIEDLKTAHAYACSKCSLGDIEQELAALQECLMLQSDADQHRFADWAAIHLREAEEAAEHALKLRDEHQRKQQDEEEATRASKTAKERLAQQNKGDNFQQKFSDVQAHERKEQQRRAQLREFLRAQNLTLWPRNLGDLEFWQDGPGAEGSLGLGSPDGHSAACAPRPTEGEQEAAGAATFYSRKAKLLLDEHRSKAMSRLDKIPGLVLRQHQRTEADLAAIDQLLADRLPGGQGLDELNDTDIAEMLSSSRFALDSHNQRRSSHQIADEEYRRELAALKTKLADIQAEWADVDLHSSKASGDRRSVGNTSSHADSRQASADLRSTTSADKASAAEAEGAAGAGKAGKGLPEPDQAPAGRPPKGGGSKKKKSQRKGSKAGPVEGVTARGITEERPASAQQECSPAALEQAPGPDTMEGAPAVGQPALGLGAEHPRSTPGQEQQYSIHDDTPVGPPTPAHCNVKSTQGNEQPSPKSKALPLHTHDSEQKQDAGAWGKQAEAPKESSDSIAEAEGPQTSSEQSAAAEPGVVSGQGFSTTDAEQAERFHATVEIPSDPEVEEANESFHDAHSGAESAVSSAAQLLDTGSCRASADGDAKWPSMDAEASSNSGVEEDAEQYFADPEEELPKPPALTNDWSEERSSPEARAALAAASAAISTGSYREALAHCEEALRLEPSSMRARLCQAEASLLLGRYRMSIAQYEWALNLSPDLPPGERMRHFRLVLDAAQKLLGESSGARLEEAEKLVSQLQKLAHRDEHKAKVLYIESYLRLRKANLPPDLAQLGPFEELSTAHKLALMKEAEIVVAKDQETVQGLLHDFLPAIIAYRKLMTDAAKLAGNEATKNSNHEWGMLFYSLAYLLNSHNLAALCNRANSYLMLGQPEHAVEDATALLAALEAGAEKSKEAMRKLQQKALYRRGKAFYELGKKTGHAPHYLSAFEDLTALSHPNESATELLGLCHGHILQHGGPEALARLGAATASKTGSVRHSPEALAAMGETGAGLSLEQMARHLSGASAADRLDVPASGKPWAPAQPEAYGPKALCDTHGLTRARVLA</sequence>
<dbReference type="Proteomes" id="UP001314263">
    <property type="component" value="Unassembled WGS sequence"/>
</dbReference>
<feature type="region of interest" description="Disordered" evidence="2">
    <location>
        <begin position="549"/>
        <end position="639"/>
    </location>
</feature>
<feature type="compositionally biased region" description="Polar residues" evidence="2">
    <location>
        <begin position="617"/>
        <end position="633"/>
    </location>
</feature>
<dbReference type="PANTHER" id="PTHR34217">
    <property type="entry name" value="METAL-DEPENDENT CARBOXYPEPTIDASE"/>
    <property type="match status" value="1"/>
</dbReference>
<keyword evidence="4" id="KW-1185">Reference proteome</keyword>
<dbReference type="Gene3D" id="1.10.1370.30">
    <property type="match status" value="1"/>
</dbReference>
<dbReference type="InterPro" id="IPR019734">
    <property type="entry name" value="TPR_rpt"/>
</dbReference>
<dbReference type="PRINTS" id="PR00998">
    <property type="entry name" value="CRBOXYPTASET"/>
</dbReference>
<feature type="compositionally biased region" description="Polar residues" evidence="2">
    <location>
        <begin position="1359"/>
        <end position="1370"/>
    </location>
</feature>
<feature type="region of interest" description="Disordered" evidence="2">
    <location>
        <begin position="657"/>
        <end position="748"/>
    </location>
</feature>
<feature type="compositionally biased region" description="Basic residues" evidence="2">
    <location>
        <begin position="1263"/>
        <end position="1274"/>
    </location>
</feature>
<dbReference type="EMBL" id="CAUYUE010000015">
    <property type="protein sequence ID" value="CAK0786599.1"/>
    <property type="molecule type" value="Genomic_DNA"/>
</dbReference>
<feature type="compositionally biased region" description="Polar residues" evidence="2">
    <location>
        <begin position="1204"/>
        <end position="1224"/>
    </location>
</feature>
<accession>A0AAV1IH04</accession>
<dbReference type="SMART" id="SM00028">
    <property type="entry name" value="TPR"/>
    <property type="match status" value="4"/>
</dbReference>
<feature type="compositionally biased region" description="Basic and acidic residues" evidence="2">
    <location>
        <begin position="964"/>
        <end position="987"/>
    </location>
</feature>
<feature type="compositionally biased region" description="Polar residues" evidence="2">
    <location>
        <begin position="676"/>
        <end position="689"/>
    </location>
</feature>
<dbReference type="GO" id="GO:0006508">
    <property type="term" value="P:proteolysis"/>
    <property type="evidence" value="ECO:0007669"/>
    <property type="project" value="InterPro"/>
</dbReference>
<feature type="compositionally biased region" description="Acidic residues" evidence="2">
    <location>
        <begin position="1507"/>
        <end position="1520"/>
    </location>
</feature>
<dbReference type="CDD" id="cd06460">
    <property type="entry name" value="M32_Taq"/>
    <property type="match status" value="1"/>
</dbReference>
<evidence type="ECO:0000313" key="4">
    <source>
        <dbReference type="Proteomes" id="UP001314263"/>
    </source>
</evidence>
<organism evidence="3 4">
    <name type="scientific">Coccomyxa viridis</name>
    <dbReference type="NCBI Taxonomy" id="1274662"/>
    <lineage>
        <taxon>Eukaryota</taxon>
        <taxon>Viridiplantae</taxon>
        <taxon>Chlorophyta</taxon>
        <taxon>core chlorophytes</taxon>
        <taxon>Trebouxiophyceae</taxon>
        <taxon>Trebouxiophyceae incertae sedis</taxon>
        <taxon>Coccomyxaceae</taxon>
        <taxon>Coccomyxa</taxon>
    </lineage>
</organism>
<evidence type="ECO:0000256" key="1">
    <source>
        <dbReference type="PROSITE-ProRule" id="PRU00339"/>
    </source>
</evidence>
<name>A0AAV1IH04_9CHLO</name>
<feature type="region of interest" description="Disordered" evidence="2">
    <location>
        <begin position="1196"/>
        <end position="1540"/>
    </location>
</feature>
<dbReference type="Pfam" id="PF02074">
    <property type="entry name" value="Peptidase_M32"/>
    <property type="match status" value="1"/>
</dbReference>
<gene>
    <name evidence="3" type="ORF">CVIRNUC_009813</name>
</gene>
<feature type="region of interest" description="Disordered" evidence="2">
    <location>
        <begin position="964"/>
        <end position="996"/>
    </location>
</feature>
<keyword evidence="1" id="KW-0802">TPR repeat</keyword>
<feature type="repeat" description="TPR" evidence="1">
    <location>
        <begin position="1541"/>
        <end position="1574"/>
    </location>
</feature>
<dbReference type="Gene3D" id="1.25.40.10">
    <property type="entry name" value="Tetratricopeptide repeat domain"/>
    <property type="match status" value="3"/>
</dbReference>
<dbReference type="SUPFAM" id="SSF48452">
    <property type="entry name" value="TPR-like"/>
    <property type="match status" value="3"/>
</dbReference>
<dbReference type="SUPFAM" id="SSF55486">
    <property type="entry name" value="Metalloproteases ('zincins'), catalytic domain"/>
    <property type="match status" value="1"/>
</dbReference>
<protein>
    <recommendedName>
        <fullName evidence="5">Carboxypeptidase</fullName>
    </recommendedName>
</protein>
<dbReference type="PANTHER" id="PTHR34217:SF1">
    <property type="entry name" value="CARBOXYPEPTIDASE 1"/>
    <property type="match status" value="1"/>
</dbReference>